<dbReference type="InterPro" id="IPR027417">
    <property type="entry name" value="P-loop_NTPase"/>
</dbReference>
<dbReference type="Proteomes" id="UP000674318">
    <property type="component" value="Unassembled WGS sequence"/>
</dbReference>
<dbReference type="GO" id="GO:0016887">
    <property type="term" value="F:ATP hydrolysis activity"/>
    <property type="evidence" value="ECO:0007669"/>
    <property type="project" value="InterPro"/>
</dbReference>
<feature type="region of interest" description="Disordered" evidence="2">
    <location>
        <begin position="174"/>
        <end position="207"/>
    </location>
</feature>
<protein>
    <recommendedName>
        <fullName evidence="4">AAA+ ATPase domain-containing protein</fullName>
    </recommendedName>
</protein>
<gene>
    <name evidence="5" type="ORF">JKF63_01631</name>
</gene>
<reference evidence="5 6" key="1">
    <citation type="submission" date="2021-02" db="EMBL/GenBank/DDBJ databases">
        <title>Porcisia hertigi Genome sequencing and assembly.</title>
        <authorList>
            <person name="Almutairi H."/>
            <person name="Gatherer D."/>
        </authorList>
    </citation>
    <scope>NUCLEOTIDE SEQUENCE [LARGE SCALE GENOMIC DNA]</scope>
    <source>
        <strain evidence="5 6">C119</strain>
    </source>
</reference>
<feature type="compositionally biased region" description="Polar residues" evidence="2">
    <location>
        <begin position="187"/>
        <end position="200"/>
    </location>
</feature>
<feature type="domain" description="AAA+ ATPase" evidence="4">
    <location>
        <begin position="478"/>
        <end position="698"/>
    </location>
</feature>
<dbReference type="AlphaFoldDB" id="A0A836HJD0"/>
<evidence type="ECO:0000259" key="4">
    <source>
        <dbReference type="SMART" id="SM00382"/>
    </source>
</evidence>
<feature type="region of interest" description="Disordered" evidence="2">
    <location>
        <begin position="231"/>
        <end position="285"/>
    </location>
</feature>
<keyword evidence="6" id="KW-1185">Reference proteome</keyword>
<dbReference type="SUPFAM" id="SSF52540">
    <property type="entry name" value="P-loop containing nucleoside triphosphate hydrolases"/>
    <property type="match status" value="1"/>
</dbReference>
<feature type="compositionally biased region" description="Basic and acidic residues" evidence="2">
    <location>
        <begin position="231"/>
        <end position="252"/>
    </location>
</feature>
<feature type="transmembrane region" description="Helical" evidence="3">
    <location>
        <begin position="20"/>
        <end position="41"/>
    </location>
</feature>
<dbReference type="InterPro" id="IPR050747">
    <property type="entry name" value="Mitochondrial_chaperone_BCS1"/>
</dbReference>
<evidence type="ECO:0000256" key="3">
    <source>
        <dbReference type="SAM" id="Phobius"/>
    </source>
</evidence>
<feature type="compositionally biased region" description="Polar residues" evidence="2">
    <location>
        <begin position="589"/>
        <end position="603"/>
    </location>
</feature>
<dbReference type="GeneID" id="94287754"/>
<dbReference type="KEGG" id="phet:94287754"/>
<keyword evidence="3" id="KW-1133">Transmembrane helix</keyword>
<evidence type="ECO:0000313" key="6">
    <source>
        <dbReference type="Proteomes" id="UP000674318"/>
    </source>
</evidence>
<evidence type="ECO:0000313" key="5">
    <source>
        <dbReference type="EMBL" id="KAG5493799.1"/>
    </source>
</evidence>
<dbReference type="InterPro" id="IPR003959">
    <property type="entry name" value="ATPase_AAA_core"/>
</dbReference>
<dbReference type="Pfam" id="PF00004">
    <property type="entry name" value="AAA"/>
    <property type="match status" value="1"/>
</dbReference>
<feature type="region of interest" description="Disordered" evidence="2">
    <location>
        <begin position="588"/>
        <end position="637"/>
    </location>
</feature>
<keyword evidence="3" id="KW-0472">Membrane</keyword>
<proteinExistence type="inferred from homology"/>
<dbReference type="Gene3D" id="3.40.50.300">
    <property type="entry name" value="P-loop containing nucleotide triphosphate hydrolases"/>
    <property type="match status" value="1"/>
</dbReference>
<dbReference type="SMART" id="SM00382">
    <property type="entry name" value="AAA"/>
    <property type="match status" value="1"/>
</dbReference>
<dbReference type="GO" id="GO:0005524">
    <property type="term" value="F:ATP binding"/>
    <property type="evidence" value="ECO:0007669"/>
    <property type="project" value="InterPro"/>
</dbReference>
<keyword evidence="3" id="KW-0812">Transmembrane</keyword>
<sequence length="787" mass="86326">MDFTDEIKVPSLFSESANSITGLLLAAVVPLLCLRVFSFLYHTWPNFLYRHLTSRLDRQIATVEERVRPNRIIQDDLMIRNIMGYVSYCYVRTLQRAPNACDAVAEADYEYTCIFNNSDTFEEEWVPYSARFDSLFGRVIASCMELSVIPSCGQSIQVEPGLFVRSLLNKHVTGGGGDDDDEHKSGSDYSQLSSKDSGGSKQLRAPVGTLNQVDKLNNYLFYSMRKYTEDMDEHPEPCSEGRIDEVCSEKGPFDPAAGKTGARGKKRRSGDGGHSESAFFGDSESAPEERMIIIEYRKPLPHEHSQALCESRNIPGGIREYEASRSAEDVIEGFLGRVHAWYLGHIAQSRTRALMVIYPSMRMTASAKNGTGLLQLGCSSASDAKISGRCYVLDSAAPVSVGTAAGDCATATAAVPKLVSPTTTIAGGQIGLRCAALSSKTRGKTFNSLFFPEKERILSILDEFVEERGRFGVPGVAPRLNFFLHGAPGTGKTSFVKALARYLWRNLVVVSMSDILTVGELQDILQPFDMELSRSRQPGEDAKTISVRPHQCVYVFEDFDAIGDAWVALKKVQEQRIKLAEERQLGEANMSSGNKVRGGNQSDCGKPPAVSPPSSARSRTGNSLDGDDDDSHDNENSLNETEVYEQLARDHITVKRFIDLFNGLNLPDAFIAVFTTNHPERIHPLIRSSTTMDVTLDLGMLDDECATQMVEHYYAAELATQAGDGGSRGRLSVSQLTELRAALQVFNTGSSGLSGAQLEKMCIACDTVSALTARLRSVDSLDVVDVF</sequence>
<dbReference type="RefSeq" id="XP_067753834.1">
    <property type="nucleotide sequence ID" value="XM_067897677.1"/>
</dbReference>
<dbReference type="InterPro" id="IPR003593">
    <property type="entry name" value="AAA+_ATPase"/>
</dbReference>
<evidence type="ECO:0000256" key="1">
    <source>
        <dbReference type="ARBA" id="ARBA00007448"/>
    </source>
</evidence>
<dbReference type="OrthoDB" id="10251412at2759"/>
<dbReference type="EMBL" id="JAFJZO010000034">
    <property type="protein sequence ID" value="KAG5493799.1"/>
    <property type="molecule type" value="Genomic_DNA"/>
</dbReference>
<name>A0A836HJD0_9TRYP</name>
<organism evidence="5 6">
    <name type="scientific">Porcisia hertigi</name>
    <dbReference type="NCBI Taxonomy" id="2761500"/>
    <lineage>
        <taxon>Eukaryota</taxon>
        <taxon>Discoba</taxon>
        <taxon>Euglenozoa</taxon>
        <taxon>Kinetoplastea</taxon>
        <taxon>Metakinetoplastina</taxon>
        <taxon>Trypanosomatida</taxon>
        <taxon>Trypanosomatidae</taxon>
        <taxon>Leishmaniinae</taxon>
        <taxon>Porcisia</taxon>
    </lineage>
</organism>
<dbReference type="PANTHER" id="PTHR23070">
    <property type="entry name" value="BCS1 AAA-TYPE ATPASE"/>
    <property type="match status" value="1"/>
</dbReference>
<evidence type="ECO:0000256" key="2">
    <source>
        <dbReference type="SAM" id="MobiDB-lite"/>
    </source>
</evidence>
<comment type="similarity">
    <text evidence="1">Belongs to the AAA ATPase family. BCS1 subfamily.</text>
</comment>
<comment type="caution">
    <text evidence="5">The sequence shown here is derived from an EMBL/GenBank/DDBJ whole genome shotgun (WGS) entry which is preliminary data.</text>
</comment>
<accession>A0A836HJD0</accession>
<feature type="compositionally biased region" description="Low complexity" evidence="2">
    <location>
        <begin position="612"/>
        <end position="624"/>
    </location>
</feature>